<feature type="domain" description="6-hydroxymethylpterin diphosphokinase MptE-like" evidence="1">
    <location>
        <begin position="193"/>
        <end position="355"/>
    </location>
</feature>
<dbReference type="PANTHER" id="PTHR41786:SF1">
    <property type="entry name" value="6-HYDROXYMETHYLPTERIN DIPHOSPHOKINASE MPTE-LIKE DOMAIN-CONTAINING PROTEIN"/>
    <property type="match status" value="1"/>
</dbReference>
<proteinExistence type="predicted"/>
<dbReference type="KEGG" id="sbk:SHEWBE_3614"/>
<protein>
    <recommendedName>
        <fullName evidence="1">6-hydroxymethylpterin diphosphokinase MptE-like domain-containing protein</fullName>
    </recommendedName>
</protein>
<dbReference type="Proteomes" id="UP000250123">
    <property type="component" value="Chromosome SHEWBE"/>
</dbReference>
<reference evidence="3" key="1">
    <citation type="submission" date="2018-06" db="EMBL/GenBank/DDBJ databases">
        <authorList>
            <person name="Cea G.-C."/>
            <person name="William W."/>
        </authorList>
    </citation>
    <scope>NUCLEOTIDE SEQUENCE [LARGE SCALE GENOMIC DNA]</scope>
    <source>
        <strain evidence="3">DB21MT-2</strain>
    </source>
</reference>
<dbReference type="Pfam" id="PF01973">
    <property type="entry name" value="MptE-like"/>
    <property type="match status" value="1"/>
</dbReference>
<dbReference type="PANTHER" id="PTHR41786">
    <property type="entry name" value="MOTILITY ACCESSORY FACTOR MAF"/>
    <property type="match status" value="1"/>
</dbReference>
<dbReference type="InterPro" id="IPR002826">
    <property type="entry name" value="MptE-like"/>
</dbReference>
<dbReference type="EMBL" id="LS483452">
    <property type="protein sequence ID" value="SQH77577.1"/>
    <property type="molecule type" value="Genomic_DNA"/>
</dbReference>
<accession>A0A330MCQ4</accession>
<dbReference type="AlphaFoldDB" id="A0A330MCQ4"/>
<dbReference type="RefSeq" id="WP_112353419.1">
    <property type="nucleotide sequence ID" value="NZ_LS483452.1"/>
</dbReference>
<dbReference type="OrthoDB" id="8708422at2"/>
<evidence type="ECO:0000259" key="1">
    <source>
        <dbReference type="Pfam" id="PF01973"/>
    </source>
</evidence>
<gene>
    <name evidence="2" type="ORF">SHEWBE_3614</name>
</gene>
<organism evidence="2 3">
    <name type="scientific">Shewanella benthica</name>
    <dbReference type="NCBI Taxonomy" id="43661"/>
    <lineage>
        <taxon>Bacteria</taxon>
        <taxon>Pseudomonadati</taxon>
        <taxon>Pseudomonadota</taxon>
        <taxon>Gammaproteobacteria</taxon>
        <taxon>Alteromonadales</taxon>
        <taxon>Shewanellaceae</taxon>
        <taxon>Shewanella</taxon>
    </lineage>
</organism>
<evidence type="ECO:0000313" key="3">
    <source>
        <dbReference type="Proteomes" id="UP000250123"/>
    </source>
</evidence>
<name>A0A330MCQ4_9GAMM</name>
<evidence type="ECO:0000313" key="2">
    <source>
        <dbReference type="EMBL" id="SQH77577.1"/>
    </source>
</evidence>
<sequence length="431" mass="48771">MTELFSTNLQIIQQRWPALALALNSQNIENLDAKLVTATNQTISVNGIQLSSRYNRLAEAQLLINQISTDERKVTVYGLGMGDVPSLLIDSKTVKQIDICILNLQVLALLLSYTDQTEWLDDSRVTIIHSPSQDRFDDNAISVLPDLLLASDENSRLRDLLVLENNREYANKKHQSDDPKIIKRFKENQRLLEQDPDAASLSLIHTQNNALIVGAGPSLELHYEYLRSQRALPIGLRPLMIAVDTALMGLISEEIIPDIVVSIDSEIKKKHFPDVIPPSIKLVYFPRVAYKVLIDWPGERFNAYSKNSLYDELDSHTPKLRLFSNGSVIHPAIDLAVYLNTKELTLFGCDFSYPNDKTHAFWEDGALGADASHAKHWVLNGHGKRVPTELNFRAYLRSLEHYIHTHPQVKFYQSSLEGALIHGAQYRECKI</sequence>